<proteinExistence type="inferred from homology"/>
<evidence type="ECO:0000256" key="4">
    <source>
        <dbReference type="ARBA" id="ARBA00022833"/>
    </source>
</evidence>
<evidence type="ECO:0000313" key="6">
    <source>
        <dbReference type="EMBL" id="MDC0711963.1"/>
    </source>
</evidence>
<accession>A0ABT5DGR9</accession>
<dbReference type="PANTHER" id="PTHR42978">
    <property type="entry name" value="QUORUM-QUENCHING LACTONASE YTNP-RELATED-RELATED"/>
    <property type="match status" value="1"/>
</dbReference>
<gene>
    <name evidence="6" type="ORF">POL68_26080</name>
</gene>
<evidence type="ECO:0000256" key="1">
    <source>
        <dbReference type="ARBA" id="ARBA00007749"/>
    </source>
</evidence>
<dbReference type="Pfam" id="PF00753">
    <property type="entry name" value="Lactamase_B"/>
    <property type="match status" value="1"/>
</dbReference>
<sequence length="304" mass="34616">MALRVHHLNCTTMCPPGGRLMDGRMDVSGRAALVCHCLLVETDRSLVLVDTGFGLNDVLRPQPRLSPLFLKGLCRPQLQEEMTALRQIERLGFKASDVRDILLTHLDFDHAGGLDDFPWARVHILDAEYLGAVAQKTALDQRRFRPGQWMNVNWVTYPTPQGGERWFGFECVRELAGLPPELLLVPLQGHTLGHSGIALQEGGQWLLHAGDAYFHHREMDGDKRRCPPGLRFYQTFMEKNRRQRMANQERLRELVRHHGSEVTVFCAHDAVEFERLESIEKVPLDSPFLTFPLQSDSSEPTLHV</sequence>
<feature type="domain" description="Metallo-beta-lactamase" evidence="5">
    <location>
        <begin position="34"/>
        <end position="268"/>
    </location>
</feature>
<dbReference type="Proteomes" id="UP001221838">
    <property type="component" value="Unassembled WGS sequence"/>
</dbReference>
<keyword evidence="4" id="KW-0862">Zinc</keyword>
<dbReference type="InterPro" id="IPR001279">
    <property type="entry name" value="Metallo-B-lactamas"/>
</dbReference>
<dbReference type="CDD" id="cd07742">
    <property type="entry name" value="metallo-hydrolase-like_MBL-fold"/>
    <property type="match status" value="1"/>
</dbReference>
<dbReference type="InterPro" id="IPR036866">
    <property type="entry name" value="RibonucZ/Hydroxyglut_hydro"/>
</dbReference>
<evidence type="ECO:0000313" key="7">
    <source>
        <dbReference type="Proteomes" id="UP001221838"/>
    </source>
</evidence>
<evidence type="ECO:0000256" key="3">
    <source>
        <dbReference type="ARBA" id="ARBA00022801"/>
    </source>
</evidence>
<evidence type="ECO:0000256" key="2">
    <source>
        <dbReference type="ARBA" id="ARBA00022723"/>
    </source>
</evidence>
<reference evidence="6 7" key="1">
    <citation type="submission" date="2022-11" db="EMBL/GenBank/DDBJ databases">
        <title>Minimal conservation of predation-associated metabolite biosynthetic gene clusters underscores biosynthetic potential of Myxococcota including descriptions for ten novel species: Archangium lansinium sp. nov., Myxococcus landrumus sp. nov., Nannocystis bai.</title>
        <authorList>
            <person name="Ahearne A."/>
            <person name="Stevens C."/>
            <person name="Dowd S."/>
        </authorList>
    </citation>
    <scope>NUCLEOTIDE SEQUENCE [LARGE SCALE GENOMIC DNA]</scope>
    <source>
        <strain evidence="6 7">NCWAL01</strain>
    </source>
</reference>
<dbReference type="PANTHER" id="PTHR42978:SF3">
    <property type="entry name" value="BLR3078 PROTEIN"/>
    <property type="match status" value="1"/>
</dbReference>
<dbReference type="SMART" id="SM00849">
    <property type="entry name" value="Lactamase_B"/>
    <property type="match status" value="1"/>
</dbReference>
<name>A0ABT5DGR9_9BACT</name>
<comment type="similarity">
    <text evidence="1">Belongs to the metallo-beta-lactamase superfamily.</text>
</comment>
<keyword evidence="7" id="KW-1185">Reference proteome</keyword>
<dbReference type="SUPFAM" id="SSF56281">
    <property type="entry name" value="Metallo-hydrolase/oxidoreductase"/>
    <property type="match status" value="1"/>
</dbReference>
<organism evidence="6 7">
    <name type="scientific">Stigmatella ashevillensis</name>
    <dbReference type="NCBI Taxonomy" id="2995309"/>
    <lineage>
        <taxon>Bacteria</taxon>
        <taxon>Pseudomonadati</taxon>
        <taxon>Myxococcota</taxon>
        <taxon>Myxococcia</taxon>
        <taxon>Myxococcales</taxon>
        <taxon>Cystobacterineae</taxon>
        <taxon>Archangiaceae</taxon>
        <taxon>Stigmatella</taxon>
    </lineage>
</organism>
<keyword evidence="2" id="KW-0479">Metal-binding</keyword>
<evidence type="ECO:0000259" key="5">
    <source>
        <dbReference type="SMART" id="SM00849"/>
    </source>
</evidence>
<comment type="caution">
    <text evidence="6">The sequence shown here is derived from an EMBL/GenBank/DDBJ whole genome shotgun (WGS) entry which is preliminary data.</text>
</comment>
<dbReference type="RefSeq" id="WP_272141989.1">
    <property type="nucleotide sequence ID" value="NZ_JAQNDM010000002.1"/>
</dbReference>
<dbReference type="EMBL" id="JAQNDM010000002">
    <property type="protein sequence ID" value="MDC0711963.1"/>
    <property type="molecule type" value="Genomic_DNA"/>
</dbReference>
<dbReference type="Gene3D" id="3.60.15.10">
    <property type="entry name" value="Ribonuclease Z/Hydroxyacylglutathione hydrolase-like"/>
    <property type="match status" value="1"/>
</dbReference>
<keyword evidence="3" id="KW-0378">Hydrolase</keyword>
<protein>
    <submittedName>
        <fullName evidence="6">MBL fold metallo-hydrolase</fullName>
    </submittedName>
</protein>
<dbReference type="InterPro" id="IPR051013">
    <property type="entry name" value="MBL_superfamily_lactonases"/>
</dbReference>